<accession>A0A7G1IBC0</accession>
<dbReference type="Proteomes" id="UP000516380">
    <property type="component" value="Chromosome"/>
</dbReference>
<keyword evidence="5 8" id="KW-1133">Transmembrane helix</keyword>
<evidence type="ECO:0000256" key="8">
    <source>
        <dbReference type="SAM" id="Phobius"/>
    </source>
</evidence>
<name>A0A7G1IBC0_MYCKA</name>
<feature type="transmembrane region" description="Helical" evidence="8">
    <location>
        <begin position="34"/>
        <end position="55"/>
    </location>
</feature>
<dbReference type="GO" id="GO:0016757">
    <property type="term" value="F:glycosyltransferase activity"/>
    <property type="evidence" value="ECO:0007669"/>
    <property type="project" value="UniProtKB-KW"/>
</dbReference>
<comment type="similarity">
    <text evidence="7">Belongs to the MptA/B family.</text>
</comment>
<evidence type="ECO:0000256" key="2">
    <source>
        <dbReference type="ARBA" id="ARBA00022676"/>
    </source>
</evidence>
<proteinExistence type="inferred from homology"/>
<sequence>MLITTGGLGAGSTRQHDPLLETIHMSWLRFGHGLVLSSIVLWSGVGLMLIAWLWLGRQVLTGEATEFTMRATTAFWLAPLLLSVPVFSRDTYSYLAQGALLRDGLIPMRWGRWVTRMRCWTT</sequence>
<evidence type="ECO:0000256" key="5">
    <source>
        <dbReference type="ARBA" id="ARBA00022989"/>
    </source>
</evidence>
<keyword evidence="10" id="KW-1185">Reference proteome</keyword>
<evidence type="ECO:0000256" key="6">
    <source>
        <dbReference type="ARBA" id="ARBA00023136"/>
    </source>
</evidence>
<dbReference type="InterPro" id="IPR049829">
    <property type="entry name" value="MptA/B-like"/>
</dbReference>
<evidence type="ECO:0000256" key="4">
    <source>
        <dbReference type="ARBA" id="ARBA00022692"/>
    </source>
</evidence>
<gene>
    <name evidence="9" type="ORF">NIIDMKKI_28090</name>
</gene>
<evidence type="ECO:0000256" key="1">
    <source>
        <dbReference type="ARBA" id="ARBA00004141"/>
    </source>
</evidence>
<dbReference type="GO" id="GO:0016020">
    <property type="term" value="C:membrane"/>
    <property type="evidence" value="ECO:0007669"/>
    <property type="project" value="UniProtKB-SubCell"/>
</dbReference>
<keyword evidence="4 8" id="KW-0812">Transmembrane</keyword>
<reference evidence="9 10" key="1">
    <citation type="submission" date="2020-07" db="EMBL/GenBank/DDBJ databases">
        <title>Mycobacterium kansasii (former subtype) with zoonotic potential isolated from diseased indoor pet cat, Japan.</title>
        <authorList>
            <person name="Fukano H."/>
            <person name="Terazono T."/>
            <person name="Hoshino Y."/>
        </authorList>
    </citation>
    <scope>NUCLEOTIDE SEQUENCE [LARGE SCALE GENOMIC DNA]</scope>
    <source>
        <strain evidence="9 10">Kuro-I</strain>
    </source>
</reference>
<dbReference type="AlphaFoldDB" id="A0A7G1IBC0"/>
<comment type="subcellular location">
    <subcellularLocation>
        <location evidence="1">Membrane</location>
        <topology evidence="1">Multi-pass membrane protein</topology>
    </subcellularLocation>
</comment>
<keyword evidence="2" id="KW-0328">Glycosyltransferase</keyword>
<evidence type="ECO:0000256" key="7">
    <source>
        <dbReference type="ARBA" id="ARBA00043987"/>
    </source>
</evidence>
<dbReference type="Pfam" id="PF26314">
    <property type="entry name" value="MptA_B_family"/>
    <property type="match status" value="1"/>
</dbReference>
<keyword evidence="6 8" id="KW-0472">Membrane</keyword>
<evidence type="ECO:0000313" key="9">
    <source>
        <dbReference type="EMBL" id="BCI87603.1"/>
    </source>
</evidence>
<keyword evidence="3" id="KW-0808">Transferase</keyword>
<protein>
    <submittedName>
        <fullName evidence="9">Uncharacterized protein</fullName>
    </submittedName>
</protein>
<evidence type="ECO:0000313" key="10">
    <source>
        <dbReference type="Proteomes" id="UP000516380"/>
    </source>
</evidence>
<dbReference type="EMBL" id="AP023343">
    <property type="protein sequence ID" value="BCI87603.1"/>
    <property type="molecule type" value="Genomic_DNA"/>
</dbReference>
<dbReference type="NCBIfam" id="NF038066">
    <property type="entry name" value="MptB"/>
    <property type="match status" value="1"/>
</dbReference>
<organism evidence="9 10">
    <name type="scientific">Mycobacterium kansasii</name>
    <dbReference type="NCBI Taxonomy" id="1768"/>
    <lineage>
        <taxon>Bacteria</taxon>
        <taxon>Bacillati</taxon>
        <taxon>Actinomycetota</taxon>
        <taxon>Actinomycetes</taxon>
        <taxon>Mycobacteriales</taxon>
        <taxon>Mycobacteriaceae</taxon>
        <taxon>Mycobacterium</taxon>
    </lineage>
</organism>
<evidence type="ECO:0000256" key="3">
    <source>
        <dbReference type="ARBA" id="ARBA00022679"/>
    </source>
</evidence>
<feature type="transmembrane region" description="Helical" evidence="8">
    <location>
        <begin position="67"/>
        <end position="87"/>
    </location>
</feature>